<keyword evidence="2" id="KW-1185">Reference proteome</keyword>
<dbReference type="EMBL" id="JAINUG010000113">
    <property type="protein sequence ID" value="KAJ8395784.1"/>
    <property type="molecule type" value="Genomic_DNA"/>
</dbReference>
<protein>
    <submittedName>
        <fullName evidence="1">Uncharacterized protein</fullName>
    </submittedName>
</protein>
<dbReference type="Proteomes" id="UP001221898">
    <property type="component" value="Unassembled WGS sequence"/>
</dbReference>
<proteinExistence type="predicted"/>
<name>A0AAD7S4J5_9TELE</name>
<sequence>MGAPDCQLAKDVLADAAAASLPSPGCRGLAVPSPIQEAPLAWLEILRPQTATVLIGVRVFFSFCFLLRCLDLSGRFDSLLVEWVFVSDSCTRVRDDPGALPPPWHRPPALAPQSTAWCPGGTGAKLPFGPANHMQRCLKAHARSCPPHPTPYLRAETGFLMATDEDPKYHLSAA</sequence>
<evidence type="ECO:0000313" key="2">
    <source>
        <dbReference type="Proteomes" id="UP001221898"/>
    </source>
</evidence>
<comment type="caution">
    <text evidence="1">The sequence shown here is derived from an EMBL/GenBank/DDBJ whole genome shotgun (WGS) entry which is preliminary data.</text>
</comment>
<reference evidence="1" key="1">
    <citation type="journal article" date="2023" name="Science">
        <title>Genome structures resolve the early diversification of teleost fishes.</title>
        <authorList>
            <person name="Parey E."/>
            <person name="Louis A."/>
            <person name="Montfort J."/>
            <person name="Bouchez O."/>
            <person name="Roques C."/>
            <person name="Iampietro C."/>
            <person name="Lluch J."/>
            <person name="Castinel A."/>
            <person name="Donnadieu C."/>
            <person name="Desvignes T."/>
            <person name="Floi Bucao C."/>
            <person name="Jouanno E."/>
            <person name="Wen M."/>
            <person name="Mejri S."/>
            <person name="Dirks R."/>
            <person name="Jansen H."/>
            <person name="Henkel C."/>
            <person name="Chen W.J."/>
            <person name="Zahm M."/>
            <person name="Cabau C."/>
            <person name="Klopp C."/>
            <person name="Thompson A.W."/>
            <person name="Robinson-Rechavi M."/>
            <person name="Braasch I."/>
            <person name="Lecointre G."/>
            <person name="Bobe J."/>
            <person name="Postlethwait J.H."/>
            <person name="Berthelot C."/>
            <person name="Roest Crollius H."/>
            <person name="Guiguen Y."/>
        </authorList>
    </citation>
    <scope>NUCLEOTIDE SEQUENCE</scope>
    <source>
        <strain evidence="1">NC1722</strain>
    </source>
</reference>
<evidence type="ECO:0000313" key="1">
    <source>
        <dbReference type="EMBL" id="KAJ8395784.1"/>
    </source>
</evidence>
<organism evidence="1 2">
    <name type="scientific">Aldrovandia affinis</name>
    <dbReference type="NCBI Taxonomy" id="143900"/>
    <lineage>
        <taxon>Eukaryota</taxon>
        <taxon>Metazoa</taxon>
        <taxon>Chordata</taxon>
        <taxon>Craniata</taxon>
        <taxon>Vertebrata</taxon>
        <taxon>Euteleostomi</taxon>
        <taxon>Actinopterygii</taxon>
        <taxon>Neopterygii</taxon>
        <taxon>Teleostei</taxon>
        <taxon>Notacanthiformes</taxon>
        <taxon>Halosauridae</taxon>
        <taxon>Aldrovandia</taxon>
    </lineage>
</organism>
<dbReference type="AlphaFoldDB" id="A0AAD7S4J5"/>
<accession>A0AAD7S4J5</accession>
<gene>
    <name evidence="1" type="ORF">AAFF_G00028310</name>
</gene>